<dbReference type="InterPro" id="IPR008978">
    <property type="entry name" value="HSP20-like_chaperone"/>
</dbReference>
<dbReference type="SUPFAM" id="SSF49764">
    <property type="entry name" value="HSP20-like chaperones"/>
    <property type="match status" value="8"/>
</dbReference>
<dbReference type="AlphaFoldDB" id="A0AAW1TND0"/>
<accession>A0AAW1TND0</accession>
<dbReference type="InterPro" id="IPR001436">
    <property type="entry name" value="Alpha-crystallin/sHSP_animal"/>
</dbReference>
<feature type="domain" description="SHSP" evidence="3">
    <location>
        <begin position="982"/>
        <end position="1077"/>
    </location>
</feature>
<comment type="similarity">
    <text evidence="1 2">Belongs to the small heat shock protein (HSP20) family.</text>
</comment>
<dbReference type="PANTHER" id="PTHR45640">
    <property type="entry name" value="HEAT SHOCK PROTEIN HSP-12.2-RELATED"/>
    <property type="match status" value="1"/>
</dbReference>
<evidence type="ECO:0000256" key="1">
    <source>
        <dbReference type="PROSITE-ProRule" id="PRU00285"/>
    </source>
</evidence>
<dbReference type="GO" id="GO:0005634">
    <property type="term" value="C:nucleus"/>
    <property type="evidence" value="ECO:0007669"/>
    <property type="project" value="TreeGrafter"/>
</dbReference>
<feature type="domain" description="SHSP" evidence="3">
    <location>
        <begin position="106"/>
        <end position="215"/>
    </location>
</feature>
<sequence>MPSTADSSLTSCYGKSRNNDISDTLEENKIFKTKVDLLNCRPEDVKLKIEGNRVIIEGKLLNKGRSKEKPTYFSKHYIMPENCDLDQMRYTITPEGVYITAPRRDTEHNTISPKLEENCTTNCVDLKDKFEIRLDVSDFRPEDIKIKVNGNTITIKAKRLQETGMKRVIKTYTLPNNCEITKLERRFTPQGLLLLTVPKFLGIIFENTKEKLQNNVKCKFDITSEKFEIKIDVTNYKQQDINIIQQKRMVTVEGKRCRKTGELERFDKTFVLPPDYDITKIDRKFHADGVLVIAIPRVEGKEIEDFKTFLPENAICDMDIKEDYVEIRLDIVGYATEDITIKVVGKHTITIEGKQIHGKGKINKSFMKSYILPSDCDTKRIKKHITSNSVLVVRVPRSKRTCSLDDLSIVSGQTMYANSTKNGSVDNLSEQDDQAMVDSAELDKEKFEMKFNVQGFQTEDIYVKINKNIVSIECRHPSPGKGIIKSYLVPKEFDLKALQTFITHDDVLVVTIPRLKSEKYENFSHKSTNDSIPAYTPETPSVSKYTNEKIGENYVIKVDIRGYNNNDISLDIEGQHILVQGGHLGNNPISKSFSKKFNIPPNYNVDKLIYYISAGGFLIIEIPNKHPDSPNRLDPKLYTFNRDSPSTPDYFNIDNQDHYKTTNRTNNEEYRISEDSTRQYRYPNNNIVAKECPKKPSRQLNLRKLKNEKYSPILDNMKRENNSGSISRDENGNEVFHMNIDMRDYPQKEIDVKIKGQNLTVDGKSNHYNKGGFVPQTFAVPKDFNMREVKTKFQEGILLIDIPKFKPEVSLEKHIPIRERDILSNVKIGRENIIIEIDSSDLLIEDFEITTNRNLLKIEVLKENSEIGDKFKTAVDLPDDCIIDEITKKITTDRKLLVTVPRKFSEEKFSHSPILEEDSEDEIINDKANYRRSCLVLSKTNSGEKSKSVKFLDDGTENEESSVKFATLPKSAKSKSYNSVFLPESSSSKATENLYSNENFELKIYVPHHEPDEVIVKLRGSTITIEGKKRNDKGNIYFSKNFFKMYTVPKHIDTSQLKTTFLNDYLVITAPKKEEIV</sequence>
<protein>
    <recommendedName>
        <fullName evidence="3">SHSP domain-containing protein</fullName>
    </recommendedName>
</protein>
<dbReference type="Pfam" id="PF00011">
    <property type="entry name" value="HSP20"/>
    <property type="match status" value="8"/>
</dbReference>
<dbReference type="GO" id="GO:0009408">
    <property type="term" value="P:response to heat"/>
    <property type="evidence" value="ECO:0007669"/>
    <property type="project" value="TreeGrafter"/>
</dbReference>
<dbReference type="CDD" id="cd06464">
    <property type="entry name" value="ACD_sHsps-like"/>
    <property type="match status" value="1"/>
</dbReference>
<proteinExistence type="inferred from homology"/>
<comment type="caution">
    <text evidence="4">The sequence shown here is derived from an EMBL/GenBank/DDBJ whole genome shotgun (WGS) entry which is preliminary data.</text>
</comment>
<evidence type="ECO:0000259" key="3">
    <source>
        <dbReference type="PROSITE" id="PS01031"/>
    </source>
</evidence>
<evidence type="ECO:0000256" key="2">
    <source>
        <dbReference type="RuleBase" id="RU003616"/>
    </source>
</evidence>
<feature type="domain" description="SHSP" evidence="3">
    <location>
        <begin position="536"/>
        <end position="643"/>
    </location>
</feature>
<dbReference type="Gene3D" id="2.60.40.790">
    <property type="match status" value="8"/>
</dbReference>
<feature type="domain" description="SHSP" evidence="3">
    <location>
        <begin position="717"/>
        <end position="820"/>
    </location>
</feature>
<dbReference type="GO" id="GO:0005737">
    <property type="term" value="C:cytoplasm"/>
    <property type="evidence" value="ECO:0007669"/>
    <property type="project" value="TreeGrafter"/>
</dbReference>
<dbReference type="Proteomes" id="UP001431783">
    <property type="component" value="Unassembled WGS sequence"/>
</dbReference>
<dbReference type="CDD" id="cd06526">
    <property type="entry name" value="metazoan_ACD"/>
    <property type="match status" value="5"/>
</dbReference>
<evidence type="ECO:0000313" key="5">
    <source>
        <dbReference type="Proteomes" id="UP001431783"/>
    </source>
</evidence>
<organism evidence="4 5">
    <name type="scientific">Henosepilachna vigintioctopunctata</name>
    <dbReference type="NCBI Taxonomy" id="420089"/>
    <lineage>
        <taxon>Eukaryota</taxon>
        <taxon>Metazoa</taxon>
        <taxon>Ecdysozoa</taxon>
        <taxon>Arthropoda</taxon>
        <taxon>Hexapoda</taxon>
        <taxon>Insecta</taxon>
        <taxon>Pterygota</taxon>
        <taxon>Neoptera</taxon>
        <taxon>Endopterygota</taxon>
        <taxon>Coleoptera</taxon>
        <taxon>Polyphaga</taxon>
        <taxon>Cucujiformia</taxon>
        <taxon>Coccinelloidea</taxon>
        <taxon>Coccinellidae</taxon>
        <taxon>Epilachninae</taxon>
        <taxon>Epilachnini</taxon>
        <taxon>Henosepilachna</taxon>
    </lineage>
</organism>
<dbReference type="GO" id="GO:0051082">
    <property type="term" value="F:unfolded protein binding"/>
    <property type="evidence" value="ECO:0007669"/>
    <property type="project" value="TreeGrafter"/>
</dbReference>
<dbReference type="InterPro" id="IPR002068">
    <property type="entry name" value="A-crystallin/Hsp20_dom"/>
</dbReference>
<gene>
    <name evidence="4" type="ORF">WA026_003618</name>
</gene>
<dbReference type="GO" id="GO:0042026">
    <property type="term" value="P:protein refolding"/>
    <property type="evidence" value="ECO:0007669"/>
    <property type="project" value="TreeGrafter"/>
</dbReference>
<reference evidence="4 5" key="1">
    <citation type="submission" date="2023-03" db="EMBL/GenBank/DDBJ databases">
        <title>Genome insight into feeding habits of ladybird beetles.</title>
        <authorList>
            <person name="Li H.-S."/>
            <person name="Huang Y.-H."/>
            <person name="Pang H."/>
        </authorList>
    </citation>
    <scope>NUCLEOTIDE SEQUENCE [LARGE SCALE GENOMIC DNA]</scope>
    <source>
        <strain evidence="4">SYSU_2023b</strain>
        <tissue evidence="4">Whole body</tissue>
    </source>
</reference>
<dbReference type="PANTHER" id="PTHR45640:SF26">
    <property type="entry name" value="RE23625P"/>
    <property type="match status" value="1"/>
</dbReference>
<dbReference type="PROSITE" id="PS01031">
    <property type="entry name" value="SHSP"/>
    <property type="match status" value="6"/>
</dbReference>
<name>A0AAW1TND0_9CUCU</name>
<dbReference type="EMBL" id="JARQZJ010000001">
    <property type="protein sequence ID" value="KAK9869898.1"/>
    <property type="molecule type" value="Genomic_DNA"/>
</dbReference>
<keyword evidence="5" id="KW-1185">Reference proteome</keyword>
<feature type="domain" description="SHSP" evidence="3">
    <location>
        <begin position="428"/>
        <end position="535"/>
    </location>
</feature>
<evidence type="ECO:0000313" key="4">
    <source>
        <dbReference type="EMBL" id="KAK9869898.1"/>
    </source>
</evidence>
<feature type="domain" description="SHSP" evidence="3">
    <location>
        <begin position="305"/>
        <end position="412"/>
    </location>
</feature>
<dbReference type="CDD" id="cd00298">
    <property type="entry name" value="ACD_sHsps_p23-like"/>
    <property type="match status" value="1"/>
</dbReference>